<dbReference type="GO" id="GO:0009423">
    <property type="term" value="P:chorismate biosynthetic process"/>
    <property type="evidence" value="ECO:0007669"/>
    <property type="project" value="UniProtKB-UniRule"/>
</dbReference>
<gene>
    <name evidence="11" type="primary">aroK</name>
    <name evidence="12" type="ORF">H7F51_01150</name>
</gene>
<keyword evidence="11" id="KW-0479">Metal-binding</keyword>
<comment type="pathway">
    <text evidence="1 11">Metabolic intermediate biosynthesis; chorismate biosynthesis; chorismate from D-erythrose 4-phosphate and phosphoenolpyruvate: step 5/7.</text>
</comment>
<dbReference type="GO" id="GO:0008652">
    <property type="term" value="P:amino acid biosynthetic process"/>
    <property type="evidence" value="ECO:0007669"/>
    <property type="project" value="UniProtKB-KW"/>
</dbReference>
<feature type="binding site" evidence="11">
    <location>
        <begin position="31"/>
        <end position="36"/>
    </location>
    <ligand>
        <name>ATP</name>
        <dbReference type="ChEBI" id="CHEBI:30616"/>
    </ligand>
</feature>
<proteinExistence type="inferred from homology"/>
<dbReference type="HAMAP" id="MF_00109">
    <property type="entry name" value="Shikimate_kinase"/>
    <property type="match status" value="1"/>
</dbReference>
<dbReference type="UniPathway" id="UPA00053">
    <property type="reaction ID" value="UER00088"/>
</dbReference>
<evidence type="ECO:0000256" key="10">
    <source>
        <dbReference type="ARBA" id="ARBA00048567"/>
    </source>
</evidence>
<keyword evidence="11" id="KW-0460">Magnesium</keyword>
<evidence type="ECO:0000313" key="13">
    <source>
        <dbReference type="Proteomes" id="UP000566813"/>
    </source>
</evidence>
<feature type="binding site" evidence="11">
    <location>
        <position position="53"/>
    </location>
    <ligand>
        <name>substrate</name>
    </ligand>
</feature>
<comment type="subcellular location">
    <subcellularLocation>
        <location evidence="11">Cytoplasm</location>
    </subcellularLocation>
</comment>
<keyword evidence="6 11" id="KW-0547">Nucleotide-binding</keyword>
<dbReference type="NCBIfam" id="NF010552">
    <property type="entry name" value="PRK13946.1"/>
    <property type="match status" value="1"/>
</dbReference>
<evidence type="ECO:0000256" key="1">
    <source>
        <dbReference type="ARBA" id="ARBA00004842"/>
    </source>
</evidence>
<evidence type="ECO:0000256" key="5">
    <source>
        <dbReference type="ARBA" id="ARBA00022679"/>
    </source>
</evidence>
<dbReference type="InterPro" id="IPR031322">
    <property type="entry name" value="Shikimate/glucono_kinase"/>
</dbReference>
<dbReference type="SUPFAM" id="SSF52540">
    <property type="entry name" value="P-loop containing nucleoside triphosphate hydrolases"/>
    <property type="match status" value="1"/>
</dbReference>
<dbReference type="CDD" id="cd00464">
    <property type="entry name" value="SK"/>
    <property type="match status" value="1"/>
</dbReference>
<dbReference type="PRINTS" id="PR01100">
    <property type="entry name" value="SHIKIMTKNASE"/>
</dbReference>
<feature type="binding site" evidence="11">
    <location>
        <position position="159"/>
    </location>
    <ligand>
        <name>substrate</name>
    </ligand>
</feature>
<dbReference type="RefSeq" id="WP_185662364.1">
    <property type="nucleotide sequence ID" value="NZ_JACLAW010000001.1"/>
</dbReference>
<sequence>MEVDETRLTNEEIAALARRIDRPLVLVGMMGCGKSSIGRKLAQVLDLPFVDADEEIERAAQMTIPEIFAAYGEPYFRDGERRVIARLLENPGARPRVIATGGGAFVNDQTRGLILQRAITIWLDSDVETLVERVGRKDHRPLLRGGDPAEILRNLKSVRDPYYSEAPIKVVSGKAPQTRTLGKVLKEIDSWL</sequence>
<keyword evidence="8 11" id="KW-0067">ATP-binding</keyword>
<keyword evidence="5 11" id="KW-0808">Transferase</keyword>
<name>A0A7X1FNS6_9SPHN</name>
<evidence type="ECO:0000256" key="7">
    <source>
        <dbReference type="ARBA" id="ARBA00022777"/>
    </source>
</evidence>
<organism evidence="12 13">
    <name type="scientific">Novosphingobium flavum</name>
    <dbReference type="NCBI Taxonomy" id="1778672"/>
    <lineage>
        <taxon>Bacteria</taxon>
        <taxon>Pseudomonadati</taxon>
        <taxon>Pseudomonadota</taxon>
        <taxon>Alphaproteobacteria</taxon>
        <taxon>Sphingomonadales</taxon>
        <taxon>Sphingomonadaceae</taxon>
        <taxon>Novosphingobium</taxon>
    </lineage>
</organism>
<dbReference type="PANTHER" id="PTHR21087:SF16">
    <property type="entry name" value="SHIKIMATE KINASE 1, CHLOROPLASTIC"/>
    <property type="match status" value="1"/>
</dbReference>
<protein>
    <recommendedName>
        <fullName evidence="3 11">Shikimate kinase</fullName>
        <shortName evidence="11">SK</shortName>
        <ecNumber evidence="3 11">2.7.1.71</ecNumber>
    </recommendedName>
</protein>
<comment type="catalytic activity">
    <reaction evidence="10 11">
        <text>shikimate + ATP = 3-phosphoshikimate + ADP + H(+)</text>
        <dbReference type="Rhea" id="RHEA:13121"/>
        <dbReference type="ChEBI" id="CHEBI:15378"/>
        <dbReference type="ChEBI" id="CHEBI:30616"/>
        <dbReference type="ChEBI" id="CHEBI:36208"/>
        <dbReference type="ChEBI" id="CHEBI:145989"/>
        <dbReference type="ChEBI" id="CHEBI:456216"/>
        <dbReference type="EC" id="2.7.1.71"/>
    </reaction>
</comment>
<keyword evidence="13" id="KW-1185">Reference proteome</keyword>
<dbReference type="GO" id="GO:0005829">
    <property type="term" value="C:cytosol"/>
    <property type="evidence" value="ECO:0007669"/>
    <property type="project" value="TreeGrafter"/>
</dbReference>
<comment type="caution">
    <text evidence="11">Lacks conserved residue(s) required for the propagation of feature annotation.</text>
</comment>
<evidence type="ECO:0000256" key="8">
    <source>
        <dbReference type="ARBA" id="ARBA00022840"/>
    </source>
</evidence>
<dbReference type="Gene3D" id="3.40.50.300">
    <property type="entry name" value="P-loop containing nucleotide triphosphate hydrolases"/>
    <property type="match status" value="1"/>
</dbReference>
<comment type="caution">
    <text evidence="12">The sequence shown here is derived from an EMBL/GenBank/DDBJ whole genome shotgun (WGS) entry which is preliminary data.</text>
</comment>
<comment type="function">
    <text evidence="11">Catalyzes the specific phosphorylation of the 3-hydroxyl group of shikimic acid using ATP as a cosubstrate.</text>
</comment>
<feature type="binding site" evidence="11">
    <location>
        <position position="77"/>
    </location>
    <ligand>
        <name>substrate</name>
    </ligand>
</feature>
<dbReference type="Pfam" id="PF01202">
    <property type="entry name" value="SKI"/>
    <property type="match status" value="1"/>
</dbReference>
<comment type="subunit">
    <text evidence="11">Monomer.</text>
</comment>
<reference evidence="12 13" key="1">
    <citation type="submission" date="2020-08" db="EMBL/GenBank/DDBJ databases">
        <title>The genome sequence of type strain Novosphingobium flavum NBRC 111647.</title>
        <authorList>
            <person name="Liu Y."/>
        </authorList>
    </citation>
    <scope>NUCLEOTIDE SEQUENCE [LARGE SCALE GENOMIC DNA]</scope>
    <source>
        <strain evidence="12 13">NBRC 111647</strain>
    </source>
</reference>
<evidence type="ECO:0000256" key="6">
    <source>
        <dbReference type="ARBA" id="ARBA00022741"/>
    </source>
</evidence>
<dbReference type="GO" id="GO:0000287">
    <property type="term" value="F:magnesium ion binding"/>
    <property type="evidence" value="ECO:0007669"/>
    <property type="project" value="UniProtKB-UniRule"/>
</dbReference>
<keyword evidence="9 11" id="KW-0057">Aromatic amino acid biosynthesis</keyword>
<dbReference type="PROSITE" id="PS01128">
    <property type="entry name" value="SHIKIMATE_KINASE"/>
    <property type="match status" value="1"/>
</dbReference>
<dbReference type="GO" id="GO:0004765">
    <property type="term" value="F:shikimate kinase activity"/>
    <property type="evidence" value="ECO:0007669"/>
    <property type="project" value="UniProtKB-UniRule"/>
</dbReference>
<dbReference type="InterPro" id="IPR000623">
    <property type="entry name" value="Shikimate_kinase/TSH1"/>
</dbReference>
<comment type="cofactor">
    <cofactor evidence="11">
        <name>Mg(2+)</name>
        <dbReference type="ChEBI" id="CHEBI:18420"/>
    </cofactor>
    <text evidence="11">Binds 1 Mg(2+) ion per subunit.</text>
</comment>
<evidence type="ECO:0000256" key="9">
    <source>
        <dbReference type="ARBA" id="ARBA00023141"/>
    </source>
</evidence>
<keyword evidence="7 11" id="KW-0418">Kinase</keyword>
<evidence type="ECO:0000256" key="3">
    <source>
        <dbReference type="ARBA" id="ARBA00012154"/>
    </source>
</evidence>
<feature type="binding site" evidence="11">
    <location>
        <position position="35"/>
    </location>
    <ligand>
        <name>Mg(2+)</name>
        <dbReference type="ChEBI" id="CHEBI:18420"/>
    </ligand>
</feature>
<dbReference type="InterPro" id="IPR027417">
    <property type="entry name" value="P-loop_NTPase"/>
</dbReference>
<dbReference type="AlphaFoldDB" id="A0A7X1FNS6"/>
<evidence type="ECO:0000256" key="11">
    <source>
        <dbReference type="HAMAP-Rule" id="MF_00109"/>
    </source>
</evidence>
<evidence type="ECO:0000256" key="4">
    <source>
        <dbReference type="ARBA" id="ARBA00022605"/>
    </source>
</evidence>
<dbReference type="EC" id="2.7.1.71" evidence="3 11"/>
<accession>A0A7X1FNS6</accession>
<evidence type="ECO:0000256" key="2">
    <source>
        <dbReference type="ARBA" id="ARBA00006997"/>
    </source>
</evidence>
<dbReference type="Proteomes" id="UP000566813">
    <property type="component" value="Unassembled WGS sequence"/>
</dbReference>
<comment type="similarity">
    <text evidence="2 11">Belongs to the shikimate kinase family.</text>
</comment>
<evidence type="ECO:0000313" key="12">
    <source>
        <dbReference type="EMBL" id="MBC2664118.1"/>
    </source>
</evidence>
<dbReference type="EMBL" id="JACLAW010000001">
    <property type="protein sequence ID" value="MBC2664118.1"/>
    <property type="molecule type" value="Genomic_DNA"/>
</dbReference>
<dbReference type="PANTHER" id="PTHR21087">
    <property type="entry name" value="SHIKIMATE KINASE"/>
    <property type="match status" value="1"/>
</dbReference>
<keyword evidence="4 11" id="KW-0028">Amino-acid biosynthesis</keyword>
<feature type="binding site" evidence="11">
    <location>
        <position position="102"/>
    </location>
    <ligand>
        <name>substrate</name>
    </ligand>
</feature>
<dbReference type="GO" id="GO:0005524">
    <property type="term" value="F:ATP binding"/>
    <property type="evidence" value="ECO:0007669"/>
    <property type="project" value="UniProtKB-UniRule"/>
</dbReference>
<keyword evidence="11" id="KW-0963">Cytoplasm</keyword>
<dbReference type="InterPro" id="IPR023000">
    <property type="entry name" value="Shikimate_kinase_CS"/>
</dbReference>
<dbReference type="GO" id="GO:0009073">
    <property type="term" value="P:aromatic amino acid family biosynthetic process"/>
    <property type="evidence" value="ECO:0007669"/>
    <property type="project" value="UniProtKB-KW"/>
</dbReference>
<feature type="binding site" evidence="11">
    <location>
        <position position="140"/>
    </location>
    <ligand>
        <name>ATP</name>
        <dbReference type="ChEBI" id="CHEBI:30616"/>
    </ligand>
</feature>